<dbReference type="STRING" id="585394.RHOM_04645"/>
<dbReference type="RefSeq" id="WP_014079094.1">
    <property type="nucleotide sequence ID" value="NC_015977.1"/>
</dbReference>
<dbReference type="GO" id="GO:0016020">
    <property type="term" value="C:membrane"/>
    <property type="evidence" value="ECO:0007669"/>
    <property type="project" value="TreeGrafter"/>
</dbReference>
<dbReference type="Pfam" id="PF01522">
    <property type="entry name" value="Polysacc_deac_1"/>
    <property type="match status" value="1"/>
</dbReference>
<dbReference type="GO" id="GO:0008745">
    <property type="term" value="F:N-acetylmuramoyl-L-alanine amidase activity"/>
    <property type="evidence" value="ECO:0007669"/>
    <property type="project" value="InterPro"/>
</dbReference>
<dbReference type="SMART" id="SM00646">
    <property type="entry name" value="Ami_3"/>
    <property type="match status" value="1"/>
</dbReference>
<dbReference type="eggNOG" id="COG0726">
    <property type="taxonomic scope" value="Bacteria"/>
</dbReference>
<dbReference type="InterPro" id="IPR002508">
    <property type="entry name" value="MurNAc-LAA_cat"/>
</dbReference>
<dbReference type="Proteomes" id="UP000008178">
    <property type="component" value="Chromosome"/>
</dbReference>
<dbReference type="HOGENOM" id="CLU_555350_0_0_9"/>
<feature type="compositionally biased region" description="Gly residues" evidence="1">
    <location>
        <begin position="256"/>
        <end position="279"/>
    </location>
</feature>
<feature type="domain" description="NodB homology" evidence="3">
    <location>
        <begin position="369"/>
        <end position="551"/>
    </location>
</feature>
<dbReference type="CDD" id="cd10948">
    <property type="entry name" value="CE4_BsPdaA_like"/>
    <property type="match status" value="1"/>
</dbReference>
<evidence type="ECO:0000256" key="1">
    <source>
        <dbReference type="SAM" id="MobiDB-lite"/>
    </source>
</evidence>
<evidence type="ECO:0000313" key="4">
    <source>
        <dbReference type="EMBL" id="AEN96049.1"/>
    </source>
</evidence>
<dbReference type="PANTHER" id="PTHR10587:SF78">
    <property type="entry name" value="PEPTIDOGLYCAN-N-ACETYLMURAMIC ACID DEACETYLASE PDAA"/>
    <property type="match status" value="1"/>
</dbReference>
<keyword evidence="2" id="KW-0472">Membrane</keyword>
<dbReference type="PROSITE" id="PS51677">
    <property type="entry name" value="NODB"/>
    <property type="match status" value="1"/>
</dbReference>
<dbReference type="InterPro" id="IPR002509">
    <property type="entry name" value="NODB_dom"/>
</dbReference>
<dbReference type="Gene3D" id="3.40.630.40">
    <property type="entry name" value="Zn-dependent exopeptidases"/>
    <property type="match status" value="1"/>
</dbReference>
<gene>
    <name evidence="4" type="ordered locus">RHOM_04645</name>
</gene>
<feature type="compositionally biased region" description="Polar residues" evidence="1">
    <location>
        <begin position="299"/>
        <end position="309"/>
    </location>
</feature>
<dbReference type="CDD" id="cd02696">
    <property type="entry name" value="MurNAc-LAA"/>
    <property type="match status" value="1"/>
</dbReference>
<keyword evidence="2" id="KW-1133">Transmembrane helix</keyword>
<dbReference type="InterPro" id="IPR014235">
    <property type="entry name" value="Spore_PdaA"/>
</dbReference>
<proteinExistence type="predicted"/>
<organism evidence="4 5">
    <name type="scientific">Roseburia hominis (strain DSM 16839 / JCM 17582 / NCIMB 14029 / A2-183)</name>
    <dbReference type="NCBI Taxonomy" id="585394"/>
    <lineage>
        <taxon>Bacteria</taxon>
        <taxon>Bacillati</taxon>
        <taxon>Bacillota</taxon>
        <taxon>Clostridia</taxon>
        <taxon>Lachnospirales</taxon>
        <taxon>Lachnospiraceae</taxon>
        <taxon>Roseburia</taxon>
    </lineage>
</organism>
<evidence type="ECO:0000256" key="2">
    <source>
        <dbReference type="SAM" id="Phobius"/>
    </source>
</evidence>
<name>G2T2A4_ROSHA</name>
<dbReference type="InterPro" id="IPR050248">
    <property type="entry name" value="Polysacc_deacetylase_ArnD"/>
</dbReference>
<feature type="region of interest" description="Disordered" evidence="1">
    <location>
        <begin position="253"/>
        <end position="314"/>
    </location>
</feature>
<accession>G2T2A4</accession>
<keyword evidence="5" id="KW-1185">Reference proteome</keyword>
<dbReference type="Gene3D" id="3.20.20.370">
    <property type="entry name" value="Glycoside hydrolase/deacetylase"/>
    <property type="match status" value="1"/>
</dbReference>
<dbReference type="Pfam" id="PF01520">
    <property type="entry name" value="Amidase_3"/>
    <property type="match status" value="1"/>
</dbReference>
<dbReference type="SUPFAM" id="SSF53187">
    <property type="entry name" value="Zn-dependent exopeptidases"/>
    <property type="match status" value="1"/>
</dbReference>
<evidence type="ECO:0000259" key="3">
    <source>
        <dbReference type="PROSITE" id="PS51677"/>
    </source>
</evidence>
<dbReference type="SUPFAM" id="SSF88713">
    <property type="entry name" value="Glycoside hydrolase/deacetylase"/>
    <property type="match status" value="1"/>
</dbReference>
<dbReference type="GO" id="GO:0009253">
    <property type="term" value="P:peptidoglycan catabolic process"/>
    <property type="evidence" value="ECO:0007669"/>
    <property type="project" value="InterPro"/>
</dbReference>
<dbReference type="AlphaFoldDB" id="G2T2A4"/>
<dbReference type="PANTHER" id="PTHR10587">
    <property type="entry name" value="GLYCOSYL TRANSFERASE-RELATED"/>
    <property type="match status" value="1"/>
</dbReference>
<evidence type="ECO:0000313" key="5">
    <source>
        <dbReference type="Proteomes" id="UP000008178"/>
    </source>
</evidence>
<sequence>MNVTKRQKRRIRNLVCIQYSIVKMLLVIAGFELLGRGLSLMQGTQSATQEIEGEVIWSEETKTEENPLIVCVDAGHGGKDNGSDYKGRYEKDDNLKLAQAVSAYLADKNVKVVMTRSDDTFLRLSERCGIANQSGADYMLSLHRNDGEGNGVETWISASGSEETDALANHIMEVLDTAGIQRNRGVKKGTQTGESSNYYINVHSDMPSCIVEMGFINDASDNQLFDEKLDAYAAAIGDAVLATAETYRANKVTDGNGQGAGEAGSGTGDGQGTDGTGDGAGDDQGTDGTGNDTGDGQRADQTGSSTGDGQSAAGGNAAVQTIALDGLDTTVQSWGLGSHTDADNRPNDAVSAQQKYGDYHALFIGENTKTLYLTFDEGYEYGYTESILDTLKEKGVHAVFFVTEPYAKAEPALVQRMIDEGHVVGNHSVTHPSAGIPSLTVEQQQEEVMGNHQYIKDTFGYEMNLFRYPAGKFSEQSLAVVNNCGYESVFWSFAYLDYDVDNQPDQAESLQKMKNKMHPGAIYLLHAESATNAAVLGDLIDAAQTQGYSFGTL</sequence>
<dbReference type="GO" id="GO:0005975">
    <property type="term" value="P:carbohydrate metabolic process"/>
    <property type="evidence" value="ECO:0007669"/>
    <property type="project" value="InterPro"/>
</dbReference>
<protein>
    <submittedName>
        <fullName evidence="4">Polysaccharide deacetylase</fullName>
    </submittedName>
</protein>
<dbReference type="GeneID" id="93722771"/>
<reference evidence="4 5" key="1">
    <citation type="journal article" date="2015" name="Genome Announc.">
        <title>Complete genome sequence of the human gut symbiont Roseburia hominis.</title>
        <authorList>
            <person name="Travis A.J."/>
            <person name="Kelly D."/>
            <person name="Flint H.J."/>
            <person name="Aminov R.I."/>
        </authorList>
    </citation>
    <scope>NUCLEOTIDE SEQUENCE [LARGE SCALE GENOMIC DNA]</scope>
    <source>
        <strain evidence="5">DSM 16839 / JCM 17582 / NCIMB 14029 / A2-183</strain>
    </source>
</reference>
<dbReference type="EMBL" id="CP003040">
    <property type="protein sequence ID" value="AEN96049.1"/>
    <property type="molecule type" value="Genomic_DNA"/>
</dbReference>
<keyword evidence="2" id="KW-0812">Transmembrane</keyword>
<dbReference type="BioCyc" id="RHOM585394:G1H02-940-MONOMER"/>
<feature type="transmembrane region" description="Helical" evidence="2">
    <location>
        <begin position="21"/>
        <end position="41"/>
    </location>
</feature>
<dbReference type="eggNOG" id="COG0860">
    <property type="taxonomic scope" value="Bacteria"/>
</dbReference>
<dbReference type="InterPro" id="IPR011330">
    <property type="entry name" value="Glyco_hydro/deAcase_b/a-brl"/>
</dbReference>
<dbReference type="KEGG" id="rho:RHOM_04645"/>